<name>A0A2U1CVN6_9GAMM</name>
<evidence type="ECO:0000313" key="14">
    <source>
        <dbReference type="Proteomes" id="UP000245887"/>
    </source>
</evidence>
<dbReference type="GO" id="GO:0071949">
    <property type="term" value="F:FAD binding"/>
    <property type="evidence" value="ECO:0007669"/>
    <property type="project" value="TreeGrafter"/>
</dbReference>
<comment type="cofactor">
    <cofactor evidence="1 12">
        <name>FAD</name>
        <dbReference type="ChEBI" id="CHEBI:57692"/>
    </cofactor>
</comment>
<keyword evidence="9" id="KW-0486">Methionine biosynthesis</keyword>
<evidence type="ECO:0000256" key="11">
    <source>
        <dbReference type="ARBA" id="ARBA00048628"/>
    </source>
</evidence>
<dbReference type="UniPathway" id="UPA00193"/>
<comment type="similarity">
    <text evidence="3 12">Belongs to the methylenetetrahydrofolate reductase family.</text>
</comment>
<keyword evidence="4" id="KW-0028">Amino-acid biosynthesis</keyword>
<dbReference type="SUPFAM" id="SSF51730">
    <property type="entry name" value="FAD-linked oxidoreductase"/>
    <property type="match status" value="1"/>
</dbReference>
<dbReference type="PANTHER" id="PTHR45754:SF3">
    <property type="entry name" value="METHYLENETETRAHYDROFOLATE REDUCTASE (NADPH)"/>
    <property type="match status" value="1"/>
</dbReference>
<evidence type="ECO:0000256" key="9">
    <source>
        <dbReference type="ARBA" id="ARBA00023167"/>
    </source>
</evidence>
<dbReference type="EC" id="1.5.1.54" evidence="12"/>
<proteinExistence type="inferred from homology"/>
<dbReference type="GO" id="GO:0035999">
    <property type="term" value="P:tetrahydrofolate interconversion"/>
    <property type="evidence" value="ECO:0007669"/>
    <property type="project" value="UniProtKB-UniPathway"/>
</dbReference>
<sequence>MTNEAVMESQKQFKRRFSFEFFPPKTDKGEEKLQKTRDRLAELNPDFFSVTFGAGGSTRDRTLETVTRLHSQGISTAPHLSCVGATRESIAELLDLYRENGVERIVALRGDMPSGMGGAGELRYANELVEFIREHSGDYFNLEVAAYPEFHPQAPTAEADLQNFVRKVKAGANSAITQYFFNADSYFYFIDRLEKMGVTIPVVPGIMPIVNYSKLVQFSDMCGAEIPRWIRKQLDAYGDDTESIKQFGEDVVTRLCEQLLDAGAPGLHFYTLNQANASTHIWRNLGLDQSKRIAF</sequence>
<comment type="pathway">
    <text evidence="10">Amino-acid biosynthesis; L-methionine biosynthesis via de novo pathway.</text>
</comment>
<dbReference type="GO" id="GO:0106312">
    <property type="term" value="F:methylenetetrahydrofolate reductase (NADH) activity"/>
    <property type="evidence" value="ECO:0007669"/>
    <property type="project" value="UniProtKB-EC"/>
</dbReference>
<dbReference type="InterPro" id="IPR004620">
    <property type="entry name" value="MTHF_reductase_bac"/>
</dbReference>
<protein>
    <recommendedName>
        <fullName evidence="12">Methylenetetrahydrofolate reductase</fullName>
        <ecNumber evidence="12">1.5.1.54</ecNumber>
    </recommendedName>
</protein>
<dbReference type="EMBL" id="QEKQ01000006">
    <property type="protein sequence ID" value="PVY75806.1"/>
    <property type="molecule type" value="Genomic_DNA"/>
</dbReference>
<dbReference type="CDD" id="cd00537">
    <property type="entry name" value="MTHFR"/>
    <property type="match status" value="1"/>
</dbReference>
<dbReference type="Proteomes" id="UP000245887">
    <property type="component" value="Unassembled WGS sequence"/>
</dbReference>
<evidence type="ECO:0000256" key="3">
    <source>
        <dbReference type="ARBA" id="ARBA00006743"/>
    </source>
</evidence>
<dbReference type="InterPro" id="IPR029041">
    <property type="entry name" value="FAD-linked_oxidoreductase-like"/>
</dbReference>
<evidence type="ECO:0000256" key="10">
    <source>
        <dbReference type="ARBA" id="ARBA00034478"/>
    </source>
</evidence>
<evidence type="ECO:0000256" key="7">
    <source>
        <dbReference type="ARBA" id="ARBA00023002"/>
    </source>
</evidence>
<comment type="pathway">
    <text evidence="2 12">One-carbon metabolism; tetrahydrofolate interconversion.</text>
</comment>
<comment type="catalytic activity">
    <reaction evidence="11">
        <text>(6S)-5-methyl-5,6,7,8-tetrahydrofolate + NAD(+) = (6R)-5,10-methylene-5,6,7,8-tetrahydrofolate + NADH + H(+)</text>
        <dbReference type="Rhea" id="RHEA:19821"/>
        <dbReference type="ChEBI" id="CHEBI:15378"/>
        <dbReference type="ChEBI" id="CHEBI:15636"/>
        <dbReference type="ChEBI" id="CHEBI:18608"/>
        <dbReference type="ChEBI" id="CHEBI:57540"/>
        <dbReference type="ChEBI" id="CHEBI:57945"/>
        <dbReference type="EC" id="1.5.1.54"/>
    </reaction>
    <physiologicalReaction direction="right-to-left" evidence="11">
        <dbReference type="Rhea" id="RHEA:19823"/>
    </physiologicalReaction>
</comment>
<dbReference type="InterPro" id="IPR003171">
    <property type="entry name" value="Mehydrof_redctse-like"/>
</dbReference>
<evidence type="ECO:0000313" key="13">
    <source>
        <dbReference type="EMBL" id="PVY75806.1"/>
    </source>
</evidence>
<evidence type="ECO:0000256" key="1">
    <source>
        <dbReference type="ARBA" id="ARBA00001974"/>
    </source>
</evidence>
<evidence type="ECO:0000256" key="5">
    <source>
        <dbReference type="ARBA" id="ARBA00022630"/>
    </source>
</evidence>
<dbReference type="PANTHER" id="PTHR45754">
    <property type="entry name" value="METHYLENETETRAHYDROFOLATE REDUCTASE"/>
    <property type="match status" value="1"/>
</dbReference>
<evidence type="ECO:0000256" key="8">
    <source>
        <dbReference type="ARBA" id="ARBA00023027"/>
    </source>
</evidence>
<dbReference type="GO" id="GO:0009086">
    <property type="term" value="P:methionine biosynthetic process"/>
    <property type="evidence" value="ECO:0007669"/>
    <property type="project" value="UniProtKB-KW"/>
</dbReference>
<keyword evidence="7 12" id="KW-0560">Oxidoreductase</keyword>
<organism evidence="13 14">
    <name type="scientific">Tamilnaduibacter salinus</name>
    <dbReference type="NCBI Taxonomy" id="1484056"/>
    <lineage>
        <taxon>Bacteria</taxon>
        <taxon>Pseudomonadati</taxon>
        <taxon>Pseudomonadota</taxon>
        <taxon>Gammaproteobacteria</taxon>
        <taxon>Pseudomonadales</taxon>
        <taxon>Marinobacteraceae</taxon>
        <taxon>Tamilnaduibacter</taxon>
    </lineage>
</organism>
<evidence type="ECO:0000256" key="12">
    <source>
        <dbReference type="RuleBase" id="RU003862"/>
    </source>
</evidence>
<dbReference type="NCBIfam" id="TIGR00676">
    <property type="entry name" value="fadh2"/>
    <property type="match status" value="1"/>
</dbReference>
<comment type="caution">
    <text evidence="13">The sequence shown here is derived from an EMBL/GenBank/DDBJ whole genome shotgun (WGS) entry which is preliminary data.</text>
</comment>
<accession>A0A2U1CVN6</accession>
<evidence type="ECO:0000256" key="2">
    <source>
        <dbReference type="ARBA" id="ARBA00004777"/>
    </source>
</evidence>
<reference evidence="13 14" key="1">
    <citation type="submission" date="2018-04" db="EMBL/GenBank/DDBJ databases">
        <title>Genomic Encyclopedia of Type Strains, Phase IV (KMG-IV): sequencing the most valuable type-strain genomes for metagenomic binning, comparative biology and taxonomic classification.</title>
        <authorList>
            <person name="Goeker M."/>
        </authorList>
    </citation>
    <scope>NUCLEOTIDE SEQUENCE [LARGE SCALE GENOMIC DNA]</scope>
    <source>
        <strain evidence="13 14">DSM 28688</strain>
    </source>
</reference>
<dbReference type="Pfam" id="PF02219">
    <property type="entry name" value="MTHFR"/>
    <property type="match status" value="1"/>
</dbReference>
<dbReference type="AlphaFoldDB" id="A0A2U1CVN6"/>
<dbReference type="FunFam" id="3.20.20.220:FF:000014">
    <property type="entry name" value="Methylenetetrahydrofolate reductase"/>
    <property type="match status" value="1"/>
</dbReference>
<evidence type="ECO:0000256" key="4">
    <source>
        <dbReference type="ARBA" id="ARBA00022605"/>
    </source>
</evidence>
<evidence type="ECO:0000256" key="6">
    <source>
        <dbReference type="ARBA" id="ARBA00022827"/>
    </source>
</evidence>
<keyword evidence="5 12" id="KW-0285">Flavoprotein</keyword>
<keyword evidence="6 12" id="KW-0274">FAD</keyword>
<dbReference type="Gene3D" id="3.20.20.220">
    <property type="match status" value="1"/>
</dbReference>
<dbReference type="GO" id="GO:0005829">
    <property type="term" value="C:cytosol"/>
    <property type="evidence" value="ECO:0007669"/>
    <property type="project" value="InterPro"/>
</dbReference>
<gene>
    <name evidence="13" type="ORF">C8D92_10666</name>
</gene>
<keyword evidence="8" id="KW-0520">NAD</keyword>